<dbReference type="PANTHER" id="PTHR23026">
    <property type="entry name" value="NADPH NITROREDUCTASE"/>
    <property type="match status" value="1"/>
</dbReference>
<sequence length="193" mass="21330">MNPVMENILTRRSIRSYEERQIPAESLDQILLAGTYAPSGRSLQTWKFTAVQNPQVLARINAALREALRTVAAGPGTHPYVVRLKAKAEREDSEFLFHAPTYVIVSNDRENVNALADSAVAMENMMLAAHSLGIGSCWLNHLPGLTRHPVIRGLMAELDIPDHHDIFATLALGWPKNSSPAAGPRKDVIHIIR</sequence>
<dbReference type="InterPro" id="IPR000415">
    <property type="entry name" value="Nitroreductase-like"/>
</dbReference>
<name>A0A928KX70_9FIRM</name>
<dbReference type="PANTHER" id="PTHR23026:SF125">
    <property type="entry name" value="OXYGEN-INSENSITIVE NAD(P)H NITROREDUCTASE"/>
    <property type="match status" value="1"/>
</dbReference>
<evidence type="ECO:0000313" key="4">
    <source>
        <dbReference type="Proteomes" id="UP000754750"/>
    </source>
</evidence>
<evidence type="ECO:0000256" key="1">
    <source>
        <dbReference type="ARBA" id="ARBA00023027"/>
    </source>
</evidence>
<dbReference type="InterPro" id="IPR050627">
    <property type="entry name" value="Nitroreductase/BluB"/>
</dbReference>
<dbReference type="AlphaFoldDB" id="A0A928KX70"/>
<evidence type="ECO:0000313" key="3">
    <source>
        <dbReference type="EMBL" id="MBE6833766.1"/>
    </source>
</evidence>
<dbReference type="Gene3D" id="3.40.109.10">
    <property type="entry name" value="NADH Oxidase"/>
    <property type="match status" value="1"/>
</dbReference>
<dbReference type="Pfam" id="PF00881">
    <property type="entry name" value="Nitroreductase"/>
    <property type="match status" value="1"/>
</dbReference>
<protein>
    <submittedName>
        <fullName evidence="3">Nitroreductase family protein</fullName>
    </submittedName>
</protein>
<comment type="caution">
    <text evidence="3">The sequence shown here is derived from an EMBL/GenBank/DDBJ whole genome shotgun (WGS) entry which is preliminary data.</text>
</comment>
<reference evidence="3" key="1">
    <citation type="submission" date="2019-04" db="EMBL/GenBank/DDBJ databases">
        <title>Evolution of Biomass-Degrading Anaerobic Consortia Revealed by Metagenomics.</title>
        <authorList>
            <person name="Peng X."/>
        </authorList>
    </citation>
    <scope>NUCLEOTIDE SEQUENCE</scope>
    <source>
        <strain evidence="3">SIG551</strain>
    </source>
</reference>
<dbReference type="RefSeq" id="WP_020073587.1">
    <property type="nucleotide sequence ID" value="NZ_JBKWRC010000006.1"/>
</dbReference>
<feature type="domain" description="Nitroreductase" evidence="2">
    <location>
        <begin position="8"/>
        <end position="174"/>
    </location>
</feature>
<gene>
    <name evidence="3" type="ORF">E7512_09340</name>
</gene>
<keyword evidence="1" id="KW-0520">NAD</keyword>
<accession>A0A928KX70</accession>
<evidence type="ECO:0000259" key="2">
    <source>
        <dbReference type="Pfam" id="PF00881"/>
    </source>
</evidence>
<dbReference type="SUPFAM" id="SSF55469">
    <property type="entry name" value="FMN-dependent nitroreductase-like"/>
    <property type="match status" value="1"/>
</dbReference>
<dbReference type="GO" id="GO:0005829">
    <property type="term" value="C:cytosol"/>
    <property type="evidence" value="ECO:0007669"/>
    <property type="project" value="TreeGrafter"/>
</dbReference>
<dbReference type="GO" id="GO:0046857">
    <property type="term" value="F:oxidoreductase activity, acting on other nitrogenous compounds as donors, with NAD or NADP as acceptor"/>
    <property type="evidence" value="ECO:0007669"/>
    <property type="project" value="TreeGrafter"/>
</dbReference>
<proteinExistence type="predicted"/>
<dbReference type="Proteomes" id="UP000754750">
    <property type="component" value="Unassembled WGS sequence"/>
</dbReference>
<dbReference type="InterPro" id="IPR029479">
    <property type="entry name" value="Nitroreductase"/>
</dbReference>
<organism evidence="3 4">
    <name type="scientific">Faecalispora sporosphaeroides</name>
    <dbReference type="NCBI Taxonomy" id="1549"/>
    <lineage>
        <taxon>Bacteria</taxon>
        <taxon>Bacillati</taxon>
        <taxon>Bacillota</taxon>
        <taxon>Clostridia</taxon>
        <taxon>Eubacteriales</taxon>
        <taxon>Oscillospiraceae</taxon>
        <taxon>Faecalispora</taxon>
    </lineage>
</organism>
<dbReference type="GO" id="GO:0046256">
    <property type="term" value="P:2,4,6-trinitrotoluene catabolic process"/>
    <property type="evidence" value="ECO:0007669"/>
    <property type="project" value="TreeGrafter"/>
</dbReference>
<dbReference type="EMBL" id="SVNY01000004">
    <property type="protein sequence ID" value="MBE6833766.1"/>
    <property type="molecule type" value="Genomic_DNA"/>
</dbReference>